<gene>
    <name evidence="1" type="ORF">VIS19158_10999</name>
</gene>
<reference evidence="1 2" key="1">
    <citation type="journal article" date="2012" name="Int. J. Syst. Evol. Microbiol.">
        <title>Vibrio caribbeanicus sp. nov., isolated from the marine sponge Scleritoderma cyanea.</title>
        <authorList>
            <person name="Hoffmann M."/>
            <person name="Monday S.R."/>
            <person name="Allard M.W."/>
            <person name="Strain E.A."/>
            <person name="Whittaker P."/>
            <person name="Naum M."/>
            <person name="McCarthy P.J."/>
            <person name="Lopez J.V."/>
            <person name="Fischer M."/>
            <person name="Brown E.W."/>
        </authorList>
    </citation>
    <scope>NUCLEOTIDE SEQUENCE [LARGE SCALE GENOMIC DNA]</scope>
    <source>
        <strain evidence="1 2">LMG 19158</strain>
    </source>
</reference>
<name>F9RQP8_9VIBR</name>
<dbReference type="EMBL" id="AFWE01000170">
    <property type="protein sequence ID" value="EGU33979.1"/>
    <property type="molecule type" value="Genomic_DNA"/>
</dbReference>
<dbReference type="RefSeq" id="WP_005596790.1">
    <property type="nucleotide sequence ID" value="NZ_AFWE01000170.1"/>
</dbReference>
<accession>F9RQP8</accession>
<dbReference type="eggNOG" id="ENOG502ZF4Q">
    <property type="taxonomic scope" value="Bacteria"/>
</dbReference>
<evidence type="ECO:0000313" key="1">
    <source>
        <dbReference type="EMBL" id="EGU33979.1"/>
    </source>
</evidence>
<dbReference type="Proteomes" id="UP000004349">
    <property type="component" value="Unassembled WGS sequence"/>
</dbReference>
<dbReference type="AlphaFoldDB" id="F9RQP8"/>
<proteinExistence type="predicted"/>
<protein>
    <submittedName>
        <fullName evidence="1">Uncharacterized protein</fullName>
    </submittedName>
</protein>
<sequence length="82" mass="9354">MSNRPIDKGRVCIVAERYPTNQLGENNQPTMKNRYATIGRATLWPNKQNSMMPNVEIEIDTMPIGATAPLKAFVFWDSEQQQ</sequence>
<evidence type="ECO:0000313" key="2">
    <source>
        <dbReference type="Proteomes" id="UP000004349"/>
    </source>
</evidence>
<organism evidence="1 2">
    <name type="scientific">Vibrio scophthalmi LMG 19158</name>
    <dbReference type="NCBI Taxonomy" id="870967"/>
    <lineage>
        <taxon>Bacteria</taxon>
        <taxon>Pseudomonadati</taxon>
        <taxon>Pseudomonadota</taxon>
        <taxon>Gammaproteobacteria</taxon>
        <taxon>Vibrionales</taxon>
        <taxon>Vibrionaceae</taxon>
        <taxon>Vibrio</taxon>
    </lineage>
</organism>
<comment type="caution">
    <text evidence="1">The sequence shown here is derived from an EMBL/GenBank/DDBJ whole genome shotgun (WGS) entry which is preliminary data.</text>
</comment>